<dbReference type="PANTHER" id="PTHR15889">
    <property type="entry name" value="MITOCHONDRIAL RIBOSOMAL PROTEIN L37"/>
    <property type="match status" value="1"/>
</dbReference>
<comment type="caution">
    <text evidence="1">The sequence shown here is derived from an EMBL/GenBank/DDBJ whole genome shotgun (WGS) entry which is preliminary data.</text>
</comment>
<dbReference type="AlphaFoldDB" id="A0A132A7V6"/>
<sequence>MKLTNALNHAKRFWWGKGWGPKPRINTDNFYYRMIWKAKRRRPLEIIKQTLPEGCQPIDPNVYVKNAINTEFYVQKPFILPWPYSKRPIKNSRDDPNYREQSVLIYHRYKRIIEPINLPLYFTNSILMPSLPESLIRHRESVTLENEFIDYSKRRIEWCLHNDSALRKLPKAKEFPYLDQNPPRVWGAVKNRKENHLLQTLFDLSNQWYSKSFGFPTNLLLQRVQYPNCVHQIERDHQSALLELKCDFISLITLMDSSIDPSGVWQQKQFDLNYQMNSKKALQSIYPISWKVGFDSTNFYPEPFDLVLPNRSKIQTIFLSNNDLRELTDEDYQGRAIMFCHSYAMQQARSLPLPLTIQCLYTNPKEFKIGFVLFQLNTTDNEDGEDGAMKNDQVRNQVWFSTPRSIEEDTTQALLDVMTIQSFQMPKI</sequence>
<dbReference type="EMBL" id="JXLN01011233">
    <property type="protein sequence ID" value="KPM07007.1"/>
    <property type="molecule type" value="Genomic_DNA"/>
</dbReference>
<dbReference type="GO" id="GO:0005739">
    <property type="term" value="C:mitochondrion"/>
    <property type="evidence" value="ECO:0007669"/>
    <property type="project" value="TreeGrafter"/>
</dbReference>
<organism evidence="1 2">
    <name type="scientific">Sarcoptes scabiei</name>
    <name type="common">Itch mite</name>
    <name type="synonym">Acarus scabiei</name>
    <dbReference type="NCBI Taxonomy" id="52283"/>
    <lineage>
        <taxon>Eukaryota</taxon>
        <taxon>Metazoa</taxon>
        <taxon>Ecdysozoa</taxon>
        <taxon>Arthropoda</taxon>
        <taxon>Chelicerata</taxon>
        <taxon>Arachnida</taxon>
        <taxon>Acari</taxon>
        <taxon>Acariformes</taxon>
        <taxon>Sarcoptiformes</taxon>
        <taxon>Astigmata</taxon>
        <taxon>Psoroptidia</taxon>
        <taxon>Sarcoptoidea</taxon>
        <taxon>Sarcoptidae</taxon>
        <taxon>Sarcoptinae</taxon>
        <taxon>Sarcoptes</taxon>
    </lineage>
</organism>
<gene>
    <name evidence="1" type="ORF">QR98_0054890</name>
</gene>
<evidence type="ECO:0000313" key="2">
    <source>
        <dbReference type="Proteomes" id="UP000616769"/>
    </source>
</evidence>
<protein>
    <recommendedName>
        <fullName evidence="3">39S ribosomal protein L37, mitochondrial-like protein</fullName>
    </recommendedName>
</protein>
<name>A0A132A7V6_SARSC</name>
<dbReference type="Proteomes" id="UP000616769">
    <property type="component" value="Unassembled WGS sequence"/>
</dbReference>
<dbReference type="OrthoDB" id="5835618at2759"/>
<reference evidence="1 2" key="1">
    <citation type="journal article" date="2015" name="Parasit. Vectors">
        <title>Draft genome of the scabies mite.</title>
        <authorList>
            <person name="Rider S.D.Jr."/>
            <person name="Morgan M.S."/>
            <person name="Arlian L.G."/>
        </authorList>
    </citation>
    <scope>NUCLEOTIDE SEQUENCE [LARGE SCALE GENOMIC DNA]</scope>
    <source>
        <strain evidence="1">Arlian Lab</strain>
    </source>
</reference>
<accession>A0A132A7V6</accession>
<dbReference type="PANTHER" id="PTHR15889:SF2">
    <property type="entry name" value="LARGE RIBOSOMAL SUBUNIT PROTEIN ML37"/>
    <property type="match status" value="1"/>
</dbReference>
<evidence type="ECO:0000313" key="1">
    <source>
        <dbReference type="EMBL" id="KPM07007.1"/>
    </source>
</evidence>
<proteinExistence type="predicted"/>
<dbReference type="InterPro" id="IPR052482">
    <property type="entry name" value="mtLSU_mL37"/>
</dbReference>
<evidence type="ECO:0008006" key="3">
    <source>
        <dbReference type="Google" id="ProtNLM"/>
    </source>
</evidence>
<dbReference type="VEuPathDB" id="VectorBase:SSCA009192"/>